<accession>A0A542BFB0</accession>
<dbReference type="Pfam" id="PF10671">
    <property type="entry name" value="TcpQ"/>
    <property type="match status" value="1"/>
</dbReference>
<comment type="caution">
    <text evidence="3">The sequence shown here is derived from an EMBL/GenBank/DDBJ whole genome shotgun (WGS) entry which is preliminary data.</text>
</comment>
<evidence type="ECO:0000256" key="1">
    <source>
        <dbReference type="SAM" id="MobiDB-lite"/>
    </source>
</evidence>
<dbReference type="EMBL" id="VISQ01000002">
    <property type="protein sequence ID" value="TVZ61632.1"/>
    <property type="molecule type" value="Genomic_DNA"/>
</dbReference>
<reference evidence="3" key="1">
    <citation type="submission" date="2019-06" db="EMBL/GenBank/DDBJ databases">
        <authorList>
            <person name="Deangelis K."/>
            <person name="Huntemann M."/>
            <person name="Clum A."/>
            <person name="Pillay M."/>
            <person name="Palaniappan K."/>
            <person name="Varghese N."/>
            <person name="Mikhailova N."/>
            <person name="Stamatis D."/>
            <person name="Reddy T."/>
            <person name="Daum C."/>
            <person name="Shapiro N."/>
            <person name="Ivanova N."/>
            <person name="Kyrpides N."/>
            <person name="Woyke T."/>
        </authorList>
    </citation>
    <scope>NUCLEOTIDE SEQUENCE [LARGE SCALE GENOMIC DNA]</scope>
    <source>
        <strain evidence="3">128R</strain>
    </source>
</reference>
<dbReference type="InterPro" id="IPR018927">
    <property type="entry name" value="Pilus_synth_Q_C"/>
</dbReference>
<feature type="region of interest" description="Disordered" evidence="1">
    <location>
        <begin position="189"/>
        <end position="230"/>
    </location>
</feature>
<reference evidence="3" key="2">
    <citation type="submission" date="2019-08" db="EMBL/GenBank/DDBJ databases">
        <title>Investigation of anaerobic lignin degradation for improved lignocellulosic biofuels.</title>
        <authorList>
            <person name="Deangelis K.PhD."/>
        </authorList>
    </citation>
    <scope>NUCLEOTIDE SEQUENCE [LARGE SCALE GENOMIC DNA]</scope>
    <source>
        <strain evidence="3">128R</strain>
    </source>
</reference>
<protein>
    <submittedName>
        <fullName evidence="3">Toxin co-regulated pilus biosynthesis protein Q</fullName>
    </submittedName>
</protein>
<feature type="domain" description="Toxin co-regulated pilus biosynthesis protein Q C-terminal" evidence="2">
    <location>
        <begin position="237"/>
        <end position="323"/>
    </location>
</feature>
<name>A0A542BFB0_SERFO</name>
<feature type="compositionally biased region" description="Polar residues" evidence="1">
    <location>
        <begin position="190"/>
        <end position="224"/>
    </location>
</feature>
<evidence type="ECO:0000259" key="2">
    <source>
        <dbReference type="Pfam" id="PF10671"/>
    </source>
</evidence>
<gene>
    <name evidence="3" type="ORF">FHU10_5330</name>
</gene>
<organism evidence="3">
    <name type="scientific">Serratia fonticola</name>
    <dbReference type="NCBI Taxonomy" id="47917"/>
    <lineage>
        <taxon>Bacteria</taxon>
        <taxon>Pseudomonadati</taxon>
        <taxon>Pseudomonadota</taxon>
        <taxon>Gammaproteobacteria</taxon>
        <taxon>Enterobacterales</taxon>
        <taxon>Yersiniaceae</taxon>
        <taxon>Serratia</taxon>
    </lineage>
</organism>
<dbReference type="PROSITE" id="PS51257">
    <property type="entry name" value="PROKAR_LIPOPROTEIN"/>
    <property type="match status" value="1"/>
</dbReference>
<dbReference type="AlphaFoldDB" id="A0A542BFB0"/>
<proteinExistence type="predicted"/>
<sequence>MIPMKIIHTSMLLPVLLGGCSLPGHRPVVSDAQQFVDTQISTNLKRIELAQKSLQQASATVQPVRLPTAITPVKNISPGSLRGLTNIKSLGSPEPFKLVTVNSKDLQMEQMLYKIVPSGWNVVISENLKNEFKQRISLVANDQWPYILDSLLRQYGWVAMIDWPKKQVSVAYKTPEFSTASKPSIVKTKNAINTSPVTTSPRNPFSNSQNQEKQITSVPSTPTTKAPPESKVLPVPQIWRIETGSTLKDVLFSWASAEKCSTPGVGNWTVAWLTSVNYRIDAPLKFEGSFRDALNSLFTLYGTAKVPLYAGIRNAQCVISVDDKEIH</sequence>
<dbReference type="OrthoDB" id="8527469at2"/>
<evidence type="ECO:0000313" key="3">
    <source>
        <dbReference type="EMBL" id="TVZ61632.1"/>
    </source>
</evidence>